<dbReference type="Pfam" id="PF00271">
    <property type="entry name" value="Helicase_C"/>
    <property type="match status" value="1"/>
</dbReference>
<feature type="domain" description="Helicase C-terminal" evidence="6">
    <location>
        <begin position="1"/>
        <end position="117"/>
    </location>
</feature>
<dbReference type="SMART" id="SM00490">
    <property type="entry name" value="HELICc"/>
    <property type="match status" value="2"/>
</dbReference>
<dbReference type="FunFam" id="2.60.40.150:FF:000004">
    <property type="entry name" value="RNA helicase, activating signal cointegrator 1"/>
    <property type="match status" value="1"/>
</dbReference>
<evidence type="ECO:0000313" key="7">
    <source>
        <dbReference type="EMBL" id="RCH92136.1"/>
    </source>
</evidence>
<dbReference type="SMART" id="SM00973">
    <property type="entry name" value="Sec63"/>
    <property type="match status" value="2"/>
</dbReference>
<dbReference type="CDD" id="cd18022">
    <property type="entry name" value="DEXHc_ASCC3_2"/>
    <property type="match status" value="1"/>
</dbReference>
<dbReference type="Proteomes" id="UP000253551">
    <property type="component" value="Unassembled WGS sequence"/>
</dbReference>
<keyword evidence="4" id="KW-0067">ATP-binding</keyword>
<protein>
    <submittedName>
        <fullName evidence="7">Activating signal cointegrator 1 complex subunit</fullName>
    </submittedName>
</protein>
<dbReference type="GO" id="GO:0016787">
    <property type="term" value="F:hydrolase activity"/>
    <property type="evidence" value="ECO:0007669"/>
    <property type="project" value="UniProtKB-KW"/>
</dbReference>
<accession>A0A367JQF3</accession>
<evidence type="ECO:0000256" key="4">
    <source>
        <dbReference type="ARBA" id="ARBA00022840"/>
    </source>
</evidence>
<dbReference type="InterPro" id="IPR050474">
    <property type="entry name" value="Hel308_SKI2-like"/>
</dbReference>
<dbReference type="PROSITE" id="PS51192">
    <property type="entry name" value="HELICASE_ATP_BIND_1"/>
    <property type="match status" value="1"/>
</dbReference>
<dbReference type="FunFam" id="3.40.50.300:FF:000198">
    <property type="entry name" value="Activating signal cointegrator 1 complex subunit"/>
    <property type="match status" value="1"/>
</dbReference>
<keyword evidence="3" id="KW-0347">Helicase</keyword>
<feature type="non-terminal residue" evidence="7">
    <location>
        <position position="1175"/>
    </location>
</feature>
<reference evidence="7 8" key="1">
    <citation type="journal article" date="2018" name="G3 (Bethesda)">
        <title>Phylogenetic and Phylogenomic Definition of Rhizopus Species.</title>
        <authorList>
            <person name="Gryganskyi A.P."/>
            <person name="Golan J."/>
            <person name="Dolatabadi S."/>
            <person name="Mondo S."/>
            <person name="Robb S."/>
            <person name="Idnurm A."/>
            <person name="Muszewska A."/>
            <person name="Steczkiewicz K."/>
            <person name="Masonjones S."/>
            <person name="Liao H.L."/>
            <person name="Gajdeczka M.T."/>
            <person name="Anike F."/>
            <person name="Vuek A."/>
            <person name="Anishchenko I.M."/>
            <person name="Voigt K."/>
            <person name="de Hoog G.S."/>
            <person name="Smith M.E."/>
            <person name="Heitman J."/>
            <person name="Vilgalys R."/>
            <person name="Stajich J.E."/>
        </authorList>
    </citation>
    <scope>NUCLEOTIDE SEQUENCE [LARGE SCALE GENOMIC DNA]</scope>
    <source>
        <strain evidence="7 8">LSU 92-RS-03</strain>
    </source>
</reference>
<dbReference type="PANTHER" id="PTHR47961">
    <property type="entry name" value="DNA POLYMERASE THETA, PUTATIVE (AFU_ORTHOLOGUE AFUA_1G05260)-RELATED"/>
    <property type="match status" value="1"/>
</dbReference>
<name>A0A367JQF3_RHIST</name>
<dbReference type="Gene3D" id="1.10.10.10">
    <property type="entry name" value="Winged helix-like DNA-binding domain superfamily/Winged helix DNA-binding domain"/>
    <property type="match status" value="2"/>
</dbReference>
<dbReference type="PANTHER" id="PTHR47961:SF4">
    <property type="entry name" value="ACTIVATING SIGNAL COINTEGRATOR 1 COMPLEX SUBUNIT 3"/>
    <property type="match status" value="1"/>
</dbReference>
<dbReference type="FunFam" id="1.10.3380.10:FF:000002">
    <property type="entry name" value="Activating signal cointegrator 1 complex subunit 3"/>
    <property type="match status" value="1"/>
</dbReference>
<comment type="caution">
    <text evidence="7">The sequence shown here is derived from an EMBL/GenBank/DDBJ whole genome shotgun (WGS) entry which is preliminary data.</text>
</comment>
<dbReference type="OrthoDB" id="5575at2759"/>
<keyword evidence="1" id="KW-0547">Nucleotide-binding</keyword>
<gene>
    <name evidence="7" type="primary">ASCC3_1</name>
    <name evidence="7" type="ORF">CU098_000748</name>
</gene>
<dbReference type="Pfam" id="PF00270">
    <property type="entry name" value="DEAD"/>
    <property type="match status" value="1"/>
</dbReference>
<dbReference type="FunFam" id="1.10.10.10:FF:000012">
    <property type="entry name" value="U5 small nuclear ribonucleoprotein helicase"/>
    <property type="match status" value="1"/>
</dbReference>
<evidence type="ECO:0000256" key="3">
    <source>
        <dbReference type="ARBA" id="ARBA00022806"/>
    </source>
</evidence>
<dbReference type="InterPro" id="IPR035892">
    <property type="entry name" value="C2_domain_sf"/>
</dbReference>
<dbReference type="PROSITE" id="PS51194">
    <property type="entry name" value="HELICASE_CTER"/>
    <property type="match status" value="2"/>
</dbReference>
<evidence type="ECO:0000313" key="8">
    <source>
        <dbReference type="Proteomes" id="UP000253551"/>
    </source>
</evidence>
<dbReference type="SMART" id="SM00487">
    <property type="entry name" value="DEXDc"/>
    <property type="match status" value="1"/>
</dbReference>
<feature type="domain" description="Helicase C-terminal" evidence="6">
    <location>
        <begin position="758"/>
        <end position="967"/>
    </location>
</feature>
<organism evidence="7 8">
    <name type="scientific">Rhizopus stolonifer</name>
    <name type="common">Rhizopus nigricans</name>
    <dbReference type="NCBI Taxonomy" id="4846"/>
    <lineage>
        <taxon>Eukaryota</taxon>
        <taxon>Fungi</taxon>
        <taxon>Fungi incertae sedis</taxon>
        <taxon>Mucoromycota</taxon>
        <taxon>Mucoromycotina</taxon>
        <taxon>Mucoromycetes</taxon>
        <taxon>Mucorales</taxon>
        <taxon>Mucorineae</taxon>
        <taxon>Rhizopodaceae</taxon>
        <taxon>Rhizopus</taxon>
    </lineage>
</organism>
<dbReference type="Gene3D" id="1.10.3380.10">
    <property type="entry name" value="Sec63 N-terminal domain-like domain"/>
    <property type="match status" value="2"/>
</dbReference>
<dbReference type="InterPro" id="IPR027417">
    <property type="entry name" value="P-loop_NTPase"/>
</dbReference>
<dbReference type="Gene3D" id="2.60.40.150">
    <property type="entry name" value="C2 domain"/>
    <property type="match status" value="1"/>
</dbReference>
<evidence type="ECO:0000259" key="6">
    <source>
        <dbReference type="PROSITE" id="PS51194"/>
    </source>
</evidence>
<dbReference type="GO" id="GO:0032991">
    <property type="term" value="C:protein-containing complex"/>
    <property type="evidence" value="ECO:0007669"/>
    <property type="project" value="UniProtKB-ARBA"/>
</dbReference>
<dbReference type="InterPro" id="IPR001650">
    <property type="entry name" value="Helicase_C-like"/>
</dbReference>
<dbReference type="Pfam" id="PF23445">
    <property type="entry name" value="WHD_SNRNP200"/>
    <property type="match status" value="2"/>
</dbReference>
<dbReference type="InterPro" id="IPR014001">
    <property type="entry name" value="Helicase_ATP-bd"/>
</dbReference>
<sequence>MLRSDRTLTEKMFQEGAIKVLCCTATLAWGVNLPAYAVVIKGTQVYDSTKGSFVDLSILDVLQIFGRAGRPQYESHGVGYILTTHDRLSHYISAITQQHPIESKFIENIVDNLNAEIALGTVTNVDEAVTWLSYTYLYVRMKKNPMIYGMDHSEPLNDPLLGRKRHEIITTAARKLAQCQMIIFDENTGYLLPKDLGRIASNFYIKHTSIEIVNTMMKPRMTEADVLSMMSMSSEFDQIKSRENEHQELKKLLENACACDIRGGTEDTHGKVNILLQAYVSNAFIEDFALVSDCAYVAQNSGRIARALFEIALNRNWGPTASVLLQINKAIEKRMWTFQHPLRQMPLPSDIINKLESRTHEVSIEEMRDMDPNELGDLVRHQRMGMTISKCVDEFPMLLLDARIAPITRNVLNVELTVTPDFIWNDRLHGSVEPWYIWAEDSENVEIYYSEYFLLYKKQFGEPIKIVFTVPLVEPLPSQIYIRAVSDRWLGAETVLPVSFQHLILPQLYPPHTDLLDLQPLPITALKNEVLEEICAKRFTHFNPVQTQIFHTLYNTTHNALVGAPTGSGKTVAAELVMWAAFRDRPGSKVVYIAPMKALVKERVADWNKRLTGPMNKKLVELTGDVTPDLKTIESADIIITTPEKWDGISRSWQKRSYVRDVSCVIIDEIHLLGGDRGPILEVIVSRMNYIGSQLDQKVRIVGLSTALANAIDLANWLGIDKVGLFNFRHSVRPVPLEIYIDGFPGKHYCPRMATMNKPTYAAIKTHSPTQPVIVFVSSRRQTRLTAQDLIAYCGMEDNPRQWLHMDDTELEMLLNSVHDESLRMSLAFGIGLHHAGLKESDRKIVEELYLNLKIQILIATSTLAWGVNLPAHLVVIKGTEFYNYKERRYVDFPITDVLQMMGRAGRPQFDNTGISRVFVQDSKKNFFKKFLHEPFPVESSLHKFLDDHINAEIVGGTIKSKQDALDYLTWTYFYRRLQQNPTYYGLDDMTQKGIDTFLSGTINDVCARLEKAGCVEIVDDFELHPLISARIASYYYLHPHTVRHFRGHLDKESQIDDVLDALGNVPEYEELPARCQEDVLNKEIESRVPYEVKGTPNYISPHVKANVLVQAHITRLELPSSDYITDQITVLDSAIRFSQAMIDVVADNGYLNTSLTIMNMLQCIKQARWHTESN</sequence>
<dbReference type="FunFam" id="3.40.50.300:FF:000231">
    <property type="entry name" value="Activating signal cointegrator 1 complex subunit 3"/>
    <property type="match status" value="1"/>
</dbReference>
<dbReference type="InterPro" id="IPR011545">
    <property type="entry name" value="DEAD/DEAH_box_helicase_dom"/>
</dbReference>
<dbReference type="FunFam" id="1.10.150.20:FF:000004">
    <property type="entry name" value="U5 small nuclear ribonucleoprotein helicase"/>
    <property type="match status" value="1"/>
</dbReference>
<dbReference type="InterPro" id="IPR036388">
    <property type="entry name" value="WH-like_DNA-bd_sf"/>
</dbReference>
<dbReference type="AlphaFoldDB" id="A0A367JQF3"/>
<dbReference type="InterPro" id="IPR057842">
    <property type="entry name" value="WH_MER3"/>
</dbReference>
<keyword evidence="8" id="KW-1185">Reference proteome</keyword>
<keyword evidence="2" id="KW-0378">Hydrolase</keyword>
<dbReference type="EMBL" id="PJQM01002886">
    <property type="protein sequence ID" value="RCH92136.1"/>
    <property type="molecule type" value="Genomic_DNA"/>
</dbReference>
<evidence type="ECO:0000256" key="2">
    <source>
        <dbReference type="ARBA" id="ARBA00022801"/>
    </source>
</evidence>
<dbReference type="Gene3D" id="3.40.50.300">
    <property type="entry name" value="P-loop containing nucleotide triphosphate hydrolases"/>
    <property type="match status" value="3"/>
</dbReference>
<evidence type="ECO:0000259" key="5">
    <source>
        <dbReference type="PROSITE" id="PS51192"/>
    </source>
</evidence>
<dbReference type="GO" id="GO:0005524">
    <property type="term" value="F:ATP binding"/>
    <property type="evidence" value="ECO:0007669"/>
    <property type="project" value="UniProtKB-KW"/>
</dbReference>
<dbReference type="CDD" id="cd18795">
    <property type="entry name" value="SF2_C_Ski2"/>
    <property type="match status" value="2"/>
</dbReference>
<dbReference type="GO" id="GO:0004386">
    <property type="term" value="F:helicase activity"/>
    <property type="evidence" value="ECO:0007669"/>
    <property type="project" value="UniProtKB-KW"/>
</dbReference>
<dbReference type="InterPro" id="IPR004179">
    <property type="entry name" value="Sec63-dom"/>
</dbReference>
<dbReference type="FunFam" id="1.10.10.10:FF:000024">
    <property type="entry name" value="U5 small nuclear ribonucleoprotein helicase"/>
    <property type="match status" value="1"/>
</dbReference>
<dbReference type="Gene3D" id="1.10.150.20">
    <property type="entry name" value="5' to 3' exonuclease, C-terminal subdomain"/>
    <property type="match status" value="1"/>
</dbReference>
<dbReference type="InterPro" id="IPR036390">
    <property type="entry name" value="WH_DNA-bd_sf"/>
</dbReference>
<dbReference type="GO" id="GO:0005634">
    <property type="term" value="C:nucleus"/>
    <property type="evidence" value="ECO:0007669"/>
    <property type="project" value="TreeGrafter"/>
</dbReference>
<dbReference type="STRING" id="4846.A0A367JQF3"/>
<dbReference type="SUPFAM" id="SSF46785">
    <property type="entry name" value="Winged helix' DNA-binding domain"/>
    <property type="match status" value="2"/>
</dbReference>
<proteinExistence type="predicted"/>
<dbReference type="SUPFAM" id="SSF158702">
    <property type="entry name" value="Sec63 N-terminal domain-like"/>
    <property type="match status" value="2"/>
</dbReference>
<evidence type="ECO:0000256" key="1">
    <source>
        <dbReference type="ARBA" id="ARBA00022741"/>
    </source>
</evidence>
<dbReference type="GO" id="GO:0003676">
    <property type="term" value="F:nucleic acid binding"/>
    <property type="evidence" value="ECO:0007669"/>
    <property type="project" value="InterPro"/>
</dbReference>
<dbReference type="SUPFAM" id="SSF52540">
    <property type="entry name" value="P-loop containing nucleoside triphosphate hydrolases"/>
    <property type="match status" value="3"/>
</dbReference>
<dbReference type="FunFam" id="1.10.3380.10:FF:000001">
    <property type="entry name" value="U5 small nuclear ribonucleoprotein helicase"/>
    <property type="match status" value="1"/>
</dbReference>
<feature type="domain" description="Helicase ATP-binding" evidence="5">
    <location>
        <begin position="551"/>
        <end position="726"/>
    </location>
</feature>
<dbReference type="Pfam" id="PF02889">
    <property type="entry name" value="Sec63"/>
    <property type="match status" value="2"/>
</dbReference>